<evidence type="ECO:0000256" key="14">
    <source>
        <dbReference type="ARBA" id="ARBA00023128"/>
    </source>
</evidence>
<dbReference type="GO" id="GO:0045041">
    <property type="term" value="P:protein import into mitochondrial intermembrane space"/>
    <property type="evidence" value="ECO:0007669"/>
    <property type="project" value="InterPro"/>
</dbReference>
<keyword evidence="5" id="KW-0813">Transport</keyword>
<dbReference type="RefSeq" id="XP_033604770.1">
    <property type="nucleotide sequence ID" value="XM_033742628.1"/>
</dbReference>
<evidence type="ECO:0000256" key="18">
    <source>
        <dbReference type="ARBA" id="ARBA00024980"/>
    </source>
</evidence>
<evidence type="ECO:0000256" key="8">
    <source>
        <dbReference type="ARBA" id="ARBA00022927"/>
    </source>
</evidence>
<keyword evidence="17" id="KW-0676">Redox-active center</keyword>
<evidence type="ECO:0000313" key="22">
    <source>
        <dbReference type="Proteomes" id="UP000799437"/>
    </source>
</evidence>
<feature type="compositionally biased region" description="Basic and acidic residues" evidence="20">
    <location>
        <begin position="289"/>
        <end position="302"/>
    </location>
</feature>
<keyword evidence="14" id="KW-0496">Mitochondrion</keyword>
<keyword evidence="15" id="KW-0472">Membrane</keyword>
<evidence type="ECO:0000256" key="13">
    <source>
        <dbReference type="ARBA" id="ARBA00023010"/>
    </source>
</evidence>
<comment type="cofactor">
    <cofactor evidence="2">
        <name>Cu(2+)</name>
        <dbReference type="ChEBI" id="CHEBI:29036"/>
    </cofactor>
</comment>
<keyword evidence="8" id="KW-0653">Protein transport</keyword>
<evidence type="ECO:0000256" key="3">
    <source>
        <dbReference type="ARBA" id="ARBA00004164"/>
    </source>
</evidence>
<keyword evidence="10" id="KW-0735">Signal-anchor</keyword>
<dbReference type="EMBL" id="ML996566">
    <property type="protein sequence ID" value="KAF2762319.1"/>
    <property type="molecule type" value="Genomic_DNA"/>
</dbReference>
<comment type="function">
    <text evidence="18">Required for the import and folding of small cysteine-containing proteins (small Tim) in the mitochondrial intermembrane space (IMS). Forms a redox cycle with ERV1 that involves a disulfide relay system. Precursor proteins to be imported into the IMS are translocated in their reduced form into the mitochondria. The oxidized form of MIA40 forms a transient intermolecular disulfide bridge with the reduced precursor protein, resulting in oxidation of the precursor protein that now contains an intramolecular disulfide bond and is able to undergo folding in the IMS.</text>
</comment>
<dbReference type="PANTHER" id="PTHR21622">
    <property type="entry name" value="COILED-COIL-HELIX-COILED-COIL-HELIX DOMAIN CONTAINING 4"/>
    <property type="match status" value="1"/>
</dbReference>
<dbReference type="GO" id="GO:0005758">
    <property type="term" value="C:mitochondrial intermembrane space"/>
    <property type="evidence" value="ECO:0007669"/>
    <property type="project" value="TreeGrafter"/>
</dbReference>
<evidence type="ECO:0000256" key="17">
    <source>
        <dbReference type="ARBA" id="ARBA00023284"/>
    </source>
</evidence>
<comment type="cofactor">
    <cofactor evidence="1">
        <name>Zn(2+)</name>
        <dbReference type="ChEBI" id="CHEBI:29105"/>
    </cofactor>
</comment>
<reference evidence="21" key="1">
    <citation type="journal article" date="2020" name="Stud. Mycol.">
        <title>101 Dothideomycetes genomes: a test case for predicting lifestyles and emergence of pathogens.</title>
        <authorList>
            <person name="Haridas S."/>
            <person name="Albert R."/>
            <person name="Binder M."/>
            <person name="Bloem J."/>
            <person name="Labutti K."/>
            <person name="Salamov A."/>
            <person name="Andreopoulos B."/>
            <person name="Baker S."/>
            <person name="Barry K."/>
            <person name="Bills G."/>
            <person name="Bluhm B."/>
            <person name="Cannon C."/>
            <person name="Castanera R."/>
            <person name="Culley D."/>
            <person name="Daum C."/>
            <person name="Ezra D."/>
            <person name="Gonzalez J."/>
            <person name="Henrissat B."/>
            <person name="Kuo A."/>
            <person name="Liang C."/>
            <person name="Lipzen A."/>
            <person name="Lutzoni F."/>
            <person name="Magnuson J."/>
            <person name="Mondo S."/>
            <person name="Nolan M."/>
            <person name="Ohm R."/>
            <person name="Pangilinan J."/>
            <person name="Park H.-J."/>
            <person name="Ramirez L."/>
            <person name="Alfaro M."/>
            <person name="Sun H."/>
            <person name="Tritt A."/>
            <person name="Yoshinaga Y."/>
            <person name="Zwiers L.-H."/>
            <person name="Turgeon B."/>
            <person name="Goodwin S."/>
            <person name="Spatafora J."/>
            <person name="Crous P."/>
            <person name="Grigoriev I."/>
        </authorList>
    </citation>
    <scope>NUCLEOTIDE SEQUENCE</scope>
    <source>
        <strain evidence="21">CBS 121739</strain>
    </source>
</reference>
<keyword evidence="13" id="KW-0811">Translocation</keyword>
<dbReference type="PROSITE" id="PS51808">
    <property type="entry name" value="CHCH"/>
    <property type="match status" value="1"/>
</dbReference>
<dbReference type="OrthoDB" id="7481291at2759"/>
<evidence type="ECO:0000313" key="21">
    <source>
        <dbReference type="EMBL" id="KAF2762319.1"/>
    </source>
</evidence>
<evidence type="ECO:0000256" key="12">
    <source>
        <dbReference type="ARBA" id="ARBA00023002"/>
    </source>
</evidence>
<feature type="region of interest" description="Disordered" evidence="20">
    <location>
        <begin position="208"/>
        <end position="302"/>
    </location>
</feature>
<keyword evidence="16" id="KW-1015">Disulfide bond</keyword>
<comment type="subcellular location">
    <subcellularLocation>
        <location evidence="3">Mitochondrion inner membrane</location>
        <topology evidence="3">Single-pass type II membrane protein</topology>
        <orientation evidence="3">Intermembrane side</orientation>
    </subcellularLocation>
</comment>
<evidence type="ECO:0000256" key="20">
    <source>
        <dbReference type="SAM" id="MobiDB-lite"/>
    </source>
</evidence>
<dbReference type="InterPro" id="IPR039289">
    <property type="entry name" value="CHCHD4"/>
</dbReference>
<feature type="compositionally biased region" description="Acidic residues" evidence="20">
    <location>
        <begin position="208"/>
        <end position="217"/>
    </location>
</feature>
<name>A0A6A6WIY9_9PEZI</name>
<dbReference type="Gene3D" id="1.10.287.2900">
    <property type="match status" value="1"/>
</dbReference>
<dbReference type="AlphaFoldDB" id="A0A6A6WIY9"/>
<dbReference type="Proteomes" id="UP000799437">
    <property type="component" value="Unassembled WGS sequence"/>
</dbReference>
<dbReference type="GeneID" id="54483682"/>
<feature type="region of interest" description="Disordered" evidence="20">
    <location>
        <begin position="91"/>
        <end position="127"/>
    </location>
</feature>
<keyword evidence="12" id="KW-0560">Oxidoreductase</keyword>
<dbReference type="GO" id="GO:0015035">
    <property type="term" value="F:protein-disulfide reductase activity"/>
    <property type="evidence" value="ECO:0007669"/>
    <property type="project" value="InterPro"/>
</dbReference>
<evidence type="ECO:0000256" key="11">
    <source>
        <dbReference type="ARBA" id="ARBA00022989"/>
    </source>
</evidence>
<dbReference type="PANTHER" id="PTHR21622:SF0">
    <property type="entry name" value="COILED-COIL-HELIX-COILED-COIL-HELIX DOMAIN CONTAINING 4"/>
    <property type="match status" value="1"/>
</dbReference>
<keyword evidence="6" id="KW-0812">Transmembrane</keyword>
<keyword evidence="9" id="KW-0809">Transit peptide</keyword>
<evidence type="ECO:0000256" key="19">
    <source>
        <dbReference type="ARBA" id="ARBA00033150"/>
    </source>
</evidence>
<accession>A0A6A6WIY9</accession>
<keyword evidence="22" id="KW-1185">Reference proteome</keyword>
<evidence type="ECO:0000256" key="5">
    <source>
        <dbReference type="ARBA" id="ARBA00022448"/>
    </source>
</evidence>
<gene>
    <name evidence="21" type="ORF">EJ05DRAFT_461078</name>
</gene>
<evidence type="ECO:0000256" key="16">
    <source>
        <dbReference type="ARBA" id="ARBA00023157"/>
    </source>
</evidence>
<evidence type="ECO:0000256" key="15">
    <source>
        <dbReference type="ARBA" id="ARBA00023136"/>
    </source>
</evidence>
<evidence type="ECO:0000256" key="2">
    <source>
        <dbReference type="ARBA" id="ARBA00001973"/>
    </source>
</evidence>
<sequence>MMLRPASRLLRLSPLHSIPRVAPSRRLLSTAPPSQKSRSFKNKLVRLALAGGVVYFYNTTDIFAEEPSFVPRSAEYESEPENLPTLEALATQRKQQRAKVESRQDQSNAQPAPVTGDEHASGGEPNGIEQLEEEAGQQGAFNPETGEINWDCPCLGGMAHGPCGEEFKTAFSCFVFSEADPKGMDCIDKFQGMQTCFRKYPEIYGSELEDDDEDEQQAQDKDGSQTRPDPETTPDTLALASKDDTSMRTSTEQPKYTVGEKVADRGQEYTSSHDSAIKDKRAPGQVAHQIKDPHSKATDDKS</sequence>
<proteinExistence type="predicted"/>
<keyword evidence="7" id="KW-0999">Mitochondrion inner membrane</keyword>
<evidence type="ECO:0000256" key="7">
    <source>
        <dbReference type="ARBA" id="ARBA00022792"/>
    </source>
</evidence>
<evidence type="ECO:0000256" key="6">
    <source>
        <dbReference type="ARBA" id="ARBA00022692"/>
    </source>
</evidence>
<dbReference type="FunFam" id="1.10.287.2900:FF:000002">
    <property type="entry name" value="Mitochondrial intermembrane space import and assembly protein"/>
    <property type="match status" value="1"/>
</dbReference>
<evidence type="ECO:0000256" key="1">
    <source>
        <dbReference type="ARBA" id="ARBA00001947"/>
    </source>
</evidence>
<feature type="compositionally biased region" description="Basic and acidic residues" evidence="20">
    <location>
        <begin position="218"/>
        <end position="230"/>
    </location>
</feature>
<evidence type="ECO:0000256" key="10">
    <source>
        <dbReference type="ARBA" id="ARBA00022968"/>
    </source>
</evidence>
<keyword evidence="11" id="KW-1133">Transmembrane helix</keyword>
<evidence type="ECO:0000256" key="9">
    <source>
        <dbReference type="ARBA" id="ARBA00022946"/>
    </source>
</evidence>
<evidence type="ECO:0000256" key="4">
    <source>
        <dbReference type="ARBA" id="ARBA00013714"/>
    </source>
</evidence>
<protein>
    <recommendedName>
        <fullName evidence="4">Mitochondrial intermembrane space import and assembly protein 40</fullName>
    </recommendedName>
    <alternativeName>
        <fullName evidence="19">Mitochondrial import inner membrane translocase TIM40</fullName>
    </alternativeName>
</protein>
<dbReference type="GO" id="GO:0005743">
    <property type="term" value="C:mitochondrial inner membrane"/>
    <property type="evidence" value="ECO:0007669"/>
    <property type="project" value="UniProtKB-SubCell"/>
</dbReference>
<organism evidence="21 22">
    <name type="scientific">Pseudovirgaria hyperparasitica</name>
    <dbReference type="NCBI Taxonomy" id="470096"/>
    <lineage>
        <taxon>Eukaryota</taxon>
        <taxon>Fungi</taxon>
        <taxon>Dikarya</taxon>
        <taxon>Ascomycota</taxon>
        <taxon>Pezizomycotina</taxon>
        <taxon>Dothideomycetes</taxon>
        <taxon>Dothideomycetes incertae sedis</taxon>
        <taxon>Acrospermales</taxon>
        <taxon>Acrospermaceae</taxon>
        <taxon>Pseudovirgaria</taxon>
    </lineage>
</organism>